<dbReference type="InterPro" id="IPR010540">
    <property type="entry name" value="CmpB_TMEM229"/>
</dbReference>
<dbReference type="EMBL" id="VULZ01000020">
    <property type="protein sequence ID" value="MSS16009.1"/>
    <property type="molecule type" value="Genomic_DNA"/>
</dbReference>
<protein>
    <submittedName>
        <fullName evidence="2">Putative ABC transporter permease</fullName>
    </submittedName>
</protein>
<feature type="transmembrane region" description="Helical" evidence="1">
    <location>
        <begin position="152"/>
        <end position="176"/>
    </location>
</feature>
<keyword evidence="1" id="KW-0472">Membrane</keyword>
<accession>A0A6L5X6M9</accession>
<name>A0A6L5X6M9_9FIRM</name>
<feature type="transmembrane region" description="Helical" evidence="1">
    <location>
        <begin position="111"/>
        <end position="132"/>
    </location>
</feature>
<dbReference type="Proteomes" id="UP000481852">
    <property type="component" value="Unassembled WGS sequence"/>
</dbReference>
<dbReference type="Pfam" id="PF06541">
    <property type="entry name" value="ABC_trans_CmpB"/>
    <property type="match status" value="1"/>
</dbReference>
<feature type="transmembrane region" description="Helical" evidence="1">
    <location>
        <begin position="196"/>
        <end position="217"/>
    </location>
</feature>
<organism evidence="2 3">
    <name type="scientific">Porcincola intestinalis</name>
    <dbReference type="NCBI Taxonomy" id="2606632"/>
    <lineage>
        <taxon>Bacteria</taxon>
        <taxon>Bacillati</taxon>
        <taxon>Bacillota</taxon>
        <taxon>Clostridia</taxon>
        <taxon>Lachnospirales</taxon>
        <taxon>Lachnospiraceae</taxon>
        <taxon>Porcincola</taxon>
    </lineage>
</organism>
<keyword evidence="1" id="KW-1133">Transmembrane helix</keyword>
<keyword evidence="3" id="KW-1185">Reference proteome</keyword>
<reference evidence="2 3" key="1">
    <citation type="submission" date="2019-08" db="EMBL/GenBank/DDBJ databases">
        <title>In-depth cultivation of the pig gut microbiome towards novel bacterial diversity and tailored functional studies.</title>
        <authorList>
            <person name="Wylensek D."/>
            <person name="Hitch T.C.A."/>
            <person name="Clavel T."/>
        </authorList>
    </citation>
    <scope>NUCLEOTIDE SEQUENCE [LARGE SCALE GENOMIC DNA]</scope>
    <source>
        <strain evidence="2 3">Oil+RF-744-WCA-WT-11</strain>
    </source>
</reference>
<evidence type="ECO:0000313" key="2">
    <source>
        <dbReference type="EMBL" id="MSS16009.1"/>
    </source>
</evidence>
<feature type="transmembrane region" description="Helical" evidence="1">
    <location>
        <begin position="78"/>
        <end position="99"/>
    </location>
</feature>
<evidence type="ECO:0000256" key="1">
    <source>
        <dbReference type="SAM" id="Phobius"/>
    </source>
</evidence>
<evidence type="ECO:0000313" key="3">
    <source>
        <dbReference type="Proteomes" id="UP000481852"/>
    </source>
</evidence>
<dbReference type="AlphaFoldDB" id="A0A6L5X6M9"/>
<sequence>MASHCDSAVMPGSMGSYDCRQMGNCLGENCSQSKCNSLREIYMIFSLYFIYFIEASFAGWIWECTYNAFTQKKWENRGFLFGPVIPIYGVGVVAIMVITKLLPFSASGGTVWWKIFLVSMAGSAILEYFTSWTMEKIFHAVWWDYSNMPLNLHGRICLPASLLFGAGGVIIVRYIVPFAAAHKGNHHPLVTEGISLLIMCAFGADLGLSIASIQSVASKVQQLAVSVNEQMEKAVEKVSNVRDDIEETGVAEAAEIKERLLSTAIGKAISEATPAQRLAFLRIRRTSFSGNMRGVAERYLQRLKRYSPKQLMHHILAKEEELIEEKKENNDEKED</sequence>
<comment type="caution">
    <text evidence="2">The sequence shown here is derived from an EMBL/GenBank/DDBJ whole genome shotgun (WGS) entry which is preliminary data.</text>
</comment>
<feature type="transmembrane region" description="Helical" evidence="1">
    <location>
        <begin position="41"/>
        <end position="62"/>
    </location>
</feature>
<proteinExistence type="predicted"/>
<gene>
    <name evidence="2" type="ORF">FYJ35_13400</name>
</gene>
<keyword evidence="1" id="KW-0812">Transmembrane</keyword>